<feature type="domain" description="Laminin EGF-like" evidence="13">
    <location>
        <begin position="33"/>
        <end position="74"/>
    </location>
</feature>
<dbReference type="AlphaFoldDB" id="U4URH1"/>
<dbReference type="CDD" id="cd00055">
    <property type="entry name" value="EGF_Lam"/>
    <property type="match status" value="1"/>
</dbReference>
<evidence type="ECO:0000256" key="2">
    <source>
        <dbReference type="ARBA" id="ARBA00022525"/>
    </source>
</evidence>
<keyword evidence="6" id="KW-0084">Basement membrane</keyword>
<comment type="caution">
    <text evidence="12">Lacks conserved residue(s) required for the propagation of feature annotation.</text>
</comment>
<evidence type="ECO:0000259" key="13">
    <source>
        <dbReference type="PROSITE" id="PS50027"/>
    </source>
</evidence>
<dbReference type="FunFam" id="2.10.25.10:FF:000065">
    <property type="entry name" value="Laminin subunit beta 1"/>
    <property type="match status" value="1"/>
</dbReference>
<dbReference type="EMBL" id="KI207594">
    <property type="protein sequence ID" value="ERL95702.1"/>
    <property type="molecule type" value="Genomic_DNA"/>
</dbReference>
<keyword evidence="2" id="KW-0964">Secreted</keyword>
<evidence type="ECO:0000313" key="15">
    <source>
        <dbReference type="Proteomes" id="UP000030742"/>
    </source>
</evidence>
<proteinExistence type="predicted"/>
<keyword evidence="3" id="KW-0272">Extracellular matrix</keyword>
<dbReference type="STRING" id="77166.U4URH1"/>
<comment type="subcellular location">
    <subcellularLocation>
        <location evidence="1">Secreted</location>
        <location evidence="1">Extracellular space</location>
        <location evidence="1">Extracellular matrix</location>
        <location evidence="1">Basement membrane</location>
    </subcellularLocation>
</comment>
<dbReference type="GO" id="GO:0007411">
    <property type="term" value="P:axon guidance"/>
    <property type="evidence" value="ECO:0007669"/>
    <property type="project" value="TreeGrafter"/>
</dbReference>
<dbReference type="InterPro" id="IPR050440">
    <property type="entry name" value="Laminin/Netrin_ECM"/>
</dbReference>
<evidence type="ECO:0000313" key="14">
    <source>
        <dbReference type="EMBL" id="ERL95702.1"/>
    </source>
</evidence>
<evidence type="ECO:0000256" key="5">
    <source>
        <dbReference type="ARBA" id="ARBA00022737"/>
    </source>
</evidence>
<dbReference type="Gene3D" id="2.10.25.10">
    <property type="entry name" value="Laminin"/>
    <property type="match status" value="1"/>
</dbReference>
<sequence length="123" mass="13842">MFPGYVGQFCESCAPGFRHSPAHGGPFTNCIPCDCNSHARICDSETGRCICEDHTTGENCERCSRGYYGNALADEFYFASKIFVFIQGLRVCLEEWRSLKCPPREPLHIPNSLGMSIRDSFIY</sequence>
<protein>
    <recommendedName>
        <fullName evidence="13">Laminin EGF-like domain-containing protein</fullName>
    </recommendedName>
</protein>
<dbReference type="PANTHER" id="PTHR10574">
    <property type="entry name" value="NETRIN/LAMININ-RELATED"/>
    <property type="match status" value="1"/>
</dbReference>
<keyword evidence="11 12" id="KW-0424">Laminin EGF-like domain</keyword>
<evidence type="ECO:0000256" key="11">
    <source>
        <dbReference type="ARBA" id="ARBA00023292"/>
    </source>
</evidence>
<evidence type="ECO:0000256" key="3">
    <source>
        <dbReference type="ARBA" id="ARBA00022530"/>
    </source>
</evidence>
<keyword evidence="7" id="KW-0130">Cell adhesion</keyword>
<feature type="disulfide bond" evidence="12">
    <location>
        <begin position="51"/>
        <end position="60"/>
    </location>
</feature>
<gene>
    <name evidence="14" type="ORF">D910_00136</name>
</gene>
<dbReference type="Proteomes" id="UP000030742">
    <property type="component" value="Unassembled WGS sequence"/>
</dbReference>
<dbReference type="GO" id="GO:0009888">
    <property type="term" value="P:tissue development"/>
    <property type="evidence" value="ECO:0007669"/>
    <property type="project" value="TreeGrafter"/>
</dbReference>
<name>U4URH1_DENPD</name>
<keyword evidence="8" id="KW-0175">Coiled coil</keyword>
<dbReference type="InterPro" id="IPR002049">
    <property type="entry name" value="LE_dom"/>
</dbReference>
<evidence type="ECO:0000256" key="10">
    <source>
        <dbReference type="ARBA" id="ARBA00023180"/>
    </source>
</evidence>
<reference evidence="14 15" key="1">
    <citation type="journal article" date="2013" name="Genome Biol.">
        <title>Draft genome of the mountain pine beetle, Dendroctonus ponderosae Hopkins, a major forest pest.</title>
        <authorList>
            <person name="Keeling C.I."/>
            <person name="Yuen M.M."/>
            <person name="Liao N.Y."/>
            <person name="Docking T.R."/>
            <person name="Chan S.K."/>
            <person name="Taylor G.A."/>
            <person name="Palmquist D.L."/>
            <person name="Jackman S.D."/>
            <person name="Nguyen A."/>
            <person name="Li M."/>
            <person name="Henderson H."/>
            <person name="Janes J.K."/>
            <person name="Zhao Y."/>
            <person name="Pandoh P."/>
            <person name="Moore R."/>
            <person name="Sperling F.A."/>
            <person name="Huber D.P."/>
            <person name="Birol I."/>
            <person name="Jones S.J."/>
            <person name="Bohlmann J."/>
        </authorList>
    </citation>
    <scope>NUCLEOTIDE SEQUENCE</scope>
</reference>
<dbReference type="PROSITE" id="PS50027">
    <property type="entry name" value="EGF_LAM_2"/>
    <property type="match status" value="1"/>
</dbReference>
<evidence type="ECO:0000256" key="1">
    <source>
        <dbReference type="ARBA" id="ARBA00004302"/>
    </source>
</evidence>
<dbReference type="SMART" id="SM00180">
    <property type="entry name" value="EGF_Lam"/>
    <property type="match status" value="1"/>
</dbReference>
<evidence type="ECO:0000256" key="8">
    <source>
        <dbReference type="ARBA" id="ARBA00023054"/>
    </source>
</evidence>
<keyword evidence="4" id="KW-0732">Signal</keyword>
<accession>U4URH1</accession>
<evidence type="ECO:0000256" key="9">
    <source>
        <dbReference type="ARBA" id="ARBA00023157"/>
    </source>
</evidence>
<keyword evidence="10" id="KW-0325">Glycoprotein</keyword>
<organism evidence="14 15">
    <name type="scientific">Dendroctonus ponderosae</name>
    <name type="common">Mountain pine beetle</name>
    <dbReference type="NCBI Taxonomy" id="77166"/>
    <lineage>
        <taxon>Eukaryota</taxon>
        <taxon>Metazoa</taxon>
        <taxon>Ecdysozoa</taxon>
        <taxon>Arthropoda</taxon>
        <taxon>Hexapoda</taxon>
        <taxon>Insecta</taxon>
        <taxon>Pterygota</taxon>
        <taxon>Neoptera</taxon>
        <taxon>Endopterygota</taxon>
        <taxon>Coleoptera</taxon>
        <taxon>Polyphaga</taxon>
        <taxon>Cucujiformia</taxon>
        <taxon>Curculionidae</taxon>
        <taxon>Scolytinae</taxon>
        <taxon>Dendroctonus</taxon>
    </lineage>
</organism>
<dbReference type="PANTHER" id="PTHR10574:SF435">
    <property type="entry name" value="LAMININ SUBUNIT GAMMA-1"/>
    <property type="match status" value="1"/>
</dbReference>
<keyword evidence="5" id="KW-0677">Repeat</keyword>
<dbReference type="GO" id="GO:0007155">
    <property type="term" value="P:cell adhesion"/>
    <property type="evidence" value="ECO:0007669"/>
    <property type="project" value="UniProtKB-KW"/>
</dbReference>
<keyword evidence="9 12" id="KW-1015">Disulfide bond</keyword>
<dbReference type="Pfam" id="PF00053">
    <property type="entry name" value="EGF_laminin"/>
    <property type="match status" value="1"/>
</dbReference>
<evidence type="ECO:0000256" key="7">
    <source>
        <dbReference type="ARBA" id="ARBA00022889"/>
    </source>
</evidence>
<dbReference type="SUPFAM" id="SSF57196">
    <property type="entry name" value="EGF/Laminin"/>
    <property type="match status" value="1"/>
</dbReference>
<dbReference type="GO" id="GO:0005604">
    <property type="term" value="C:basement membrane"/>
    <property type="evidence" value="ECO:0007669"/>
    <property type="project" value="UniProtKB-SubCell"/>
</dbReference>
<dbReference type="GO" id="GO:0009887">
    <property type="term" value="P:animal organ morphogenesis"/>
    <property type="evidence" value="ECO:0007669"/>
    <property type="project" value="TreeGrafter"/>
</dbReference>
<evidence type="ECO:0000256" key="4">
    <source>
        <dbReference type="ARBA" id="ARBA00022729"/>
    </source>
</evidence>
<evidence type="ECO:0000256" key="6">
    <source>
        <dbReference type="ARBA" id="ARBA00022869"/>
    </source>
</evidence>
<evidence type="ECO:0000256" key="12">
    <source>
        <dbReference type="PROSITE-ProRule" id="PRU00460"/>
    </source>
</evidence>